<evidence type="ECO:0000256" key="2">
    <source>
        <dbReference type="ARBA" id="ARBA00023002"/>
    </source>
</evidence>
<dbReference type="InterPro" id="IPR009014">
    <property type="entry name" value="Transketo_C/PFOR_II"/>
</dbReference>
<dbReference type="SUPFAM" id="SSF52518">
    <property type="entry name" value="Thiamin diphosphate-binding fold (THDP-binding)"/>
    <property type="match status" value="1"/>
</dbReference>
<dbReference type="CDD" id="cd07036">
    <property type="entry name" value="TPP_PYR_E1-PDHc-beta_like"/>
    <property type="match status" value="1"/>
</dbReference>
<dbReference type="Gene3D" id="3.40.50.920">
    <property type="match status" value="1"/>
</dbReference>
<protein>
    <submittedName>
        <fullName evidence="5">Alpha-ketoacid dehydrogenase subunit beta</fullName>
        <ecNumber evidence="5">1.2.4.-</ecNumber>
    </submittedName>
</protein>
<dbReference type="PANTHER" id="PTHR43257">
    <property type="entry name" value="PYRUVATE DEHYDROGENASE E1 COMPONENT BETA SUBUNIT"/>
    <property type="match status" value="1"/>
</dbReference>
<dbReference type="SMART" id="SM00861">
    <property type="entry name" value="Transket_pyr"/>
    <property type="match status" value="1"/>
</dbReference>
<evidence type="ECO:0000313" key="5">
    <source>
        <dbReference type="EMBL" id="MFC2970694.1"/>
    </source>
</evidence>
<dbReference type="Gene3D" id="3.40.50.970">
    <property type="match status" value="1"/>
</dbReference>
<dbReference type="InterPro" id="IPR005475">
    <property type="entry name" value="Transketolase-like_Pyr-bd"/>
</dbReference>
<keyword evidence="3" id="KW-0786">Thiamine pyrophosphate</keyword>
<dbReference type="GO" id="GO:0016491">
    <property type="term" value="F:oxidoreductase activity"/>
    <property type="evidence" value="ECO:0007669"/>
    <property type="project" value="UniProtKB-KW"/>
</dbReference>
<dbReference type="InterPro" id="IPR029061">
    <property type="entry name" value="THDP-binding"/>
</dbReference>
<keyword evidence="2 5" id="KW-0560">Oxidoreductase</keyword>
<dbReference type="Proteomes" id="UP001595457">
    <property type="component" value="Unassembled WGS sequence"/>
</dbReference>
<dbReference type="SUPFAM" id="SSF52922">
    <property type="entry name" value="TK C-terminal domain-like"/>
    <property type="match status" value="1"/>
</dbReference>
<dbReference type="EMBL" id="JBHRSJ010000001">
    <property type="protein sequence ID" value="MFC2970694.1"/>
    <property type="molecule type" value="Genomic_DNA"/>
</dbReference>
<dbReference type="Pfam" id="PF02780">
    <property type="entry name" value="Transketolase_C"/>
    <property type="match status" value="1"/>
</dbReference>
<evidence type="ECO:0000256" key="1">
    <source>
        <dbReference type="ARBA" id="ARBA00001964"/>
    </source>
</evidence>
<organism evidence="5 6">
    <name type="scientific">Azotobacter bryophylli</name>
    <dbReference type="NCBI Taxonomy" id="1986537"/>
    <lineage>
        <taxon>Bacteria</taxon>
        <taxon>Pseudomonadati</taxon>
        <taxon>Pseudomonadota</taxon>
        <taxon>Gammaproteobacteria</taxon>
        <taxon>Pseudomonadales</taxon>
        <taxon>Pseudomonadaceae</taxon>
        <taxon>Azotobacter</taxon>
    </lineage>
</organism>
<sequence length="328" mass="35367">MSDGKYSLVEAVNLALHRAMREDERVVVFGEDVGVNGGVFRATLGLRDAFGFKRVIDTPLAETMIAGLAVGMAAQGLKPVLEIQFMGFIYAAMEQLVSHASRLRNRTRGRLACPLVLRAPMGAGIRAPEHHSESTEALFAHIPGLRVLVPSSPARAYGLLLAAIDDPDPVIFLEPTRLYRMNPQPLADDGRRLPLDSCFTLREGGDVTLVSWGASLVETLQAAGALAERGVEAEVIDVACLKPLDLDTLEASVRKTGRCVIVHEAPKSCAVGAEIAASLYERALLDLQAPIQRVTAPDIPPPLYRLESYYMPGVADILAACETVLEYA</sequence>
<proteinExistence type="predicted"/>
<comment type="cofactor">
    <cofactor evidence="1">
        <name>thiamine diphosphate</name>
        <dbReference type="ChEBI" id="CHEBI:58937"/>
    </cofactor>
</comment>
<evidence type="ECO:0000313" key="6">
    <source>
        <dbReference type="Proteomes" id="UP001595457"/>
    </source>
</evidence>
<comment type="caution">
    <text evidence="5">The sequence shown here is derived from an EMBL/GenBank/DDBJ whole genome shotgun (WGS) entry which is preliminary data.</text>
</comment>
<dbReference type="RefSeq" id="WP_377812266.1">
    <property type="nucleotide sequence ID" value="NZ_JBHRSJ010000001.1"/>
</dbReference>
<evidence type="ECO:0000259" key="4">
    <source>
        <dbReference type="SMART" id="SM00861"/>
    </source>
</evidence>
<gene>
    <name evidence="5" type="ORF">ACFOJE_00500</name>
</gene>
<dbReference type="EC" id="1.2.4.-" evidence="5"/>
<reference evidence="6" key="1">
    <citation type="journal article" date="2019" name="Int. J. Syst. Evol. Microbiol.">
        <title>The Global Catalogue of Microorganisms (GCM) 10K type strain sequencing project: providing services to taxonomists for standard genome sequencing and annotation.</title>
        <authorList>
            <consortium name="The Broad Institute Genomics Platform"/>
            <consortium name="The Broad Institute Genome Sequencing Center for Infectious Disease"/>
            <person name="Wu L."/>
            <person name="Ma J."/>
        </authorList>
    </citation>
    <scope>NUCLEOTIDE SEQUENCE [LARGE SCALE GENOMIC DNA]</scope>
    <source>
        <strain evidence="6">KCTC 62195</strain>
    </source>
</reference>
<accession>A0ABV7AMK0</accession>
<dbReference type="InterPro" id="IPR033248">
    <property type="entry name" value="Transketolase_C"/>
</dbReference>
<evidence type="ECO:0000256" key="3">
    <source>
        <dbReference type="ARBA" id="ARBA00023052"/>
    </source>
</evidence>
<dbReference type="PANTHER" id="PTHR43257:SF2">
    <property type="entry name" value="PYRUVATE DEHYDROGENASE E1 COMPONENT SUBUNIT BETA"/>
    <property type="match status" value="1"/>
</dbReference>
<feature type="domain" description="Transketolase-like pyrimidine-binding" evidence="4">
    <location>
        <begin position="6"/>
        <end position="181"/>
    </location>
</feature>
<dbReference type="Pfam" id="PF02779">
    <property type="entry name" value="Transket_pyr"/>
    <property type="match status" value="1"/>
</dbReference>
<name>A0ABV7AMK0_9GAMM</name>
<keyword evidence="6" id="KW-1185">Reference proteome</keyword>